<feature type="compositionally biased region" description="Polar residues" evidence="1">
    <location>
        <begin position="1"/>
        <end position="11"/>
    </location>
</feature>
<feature type="region of interest" description="Disordered" evidence="1">
    <location>
        <begin position="345"/>
        <end position="382"/>
    </location>
</feature>
<feature type="compositionally biased region" description="Basic and acidic residues" evidence="1">
    <location>
        <begin position="316"/>
        <end position="328"/>
    </location>
</feature>
<dbReference type="GeneID" id="28897058"/>
<organism evidence="2 3">
    <name type="scientific">Xylona heveae (strain CBS 132557 / TC161)</name>
    <dbReference type="NCBI Taxonomy" id="1328760"/>
    <lineage>
        <taxon>Eukaryota</taxon>
        <taxon>Fungi</taxon>
        <taxon>Dikarya</taxon>
        <taxon>Ascomycota</taxon>
        <taxon>Pezizomycotina</taxon>
        <taxon>Xylonomycetes</taxon>
        <taxon>Xylonales</taxon>
        <taxon>Xylonaceae</taxon>
        <taxon>Xylona</taxon>
    </lineage>
</organism>
<proteinExistence type="predicted"/>
<dbReference type="RefSeq" id="XP_018191112.1">
    <property type="nucleotide sequence ID" value="XM_018331921.1"/>
</dbReference>
<gene>
    <name evidence="2" type="ORF">L228DRAFT_244420</name>
</gene>
<reference evidence="2 3" key="1">
    <citation type="journal article" date="2016" name="Fungal Biol.">
        <title>The genome of Xylona heveae provides a window into fungal endophytism.</title>
        <authorList>
            <person name="Gazis R."/>
            <person name="Kuo A."/>
            <person name="Riley R."/>
            <person name="LaButti K."/>
            <person name="Lipzen A."/>
            <person name="Lin J."/>
            <person name="Amirebrahimi M."/>
            <person name="Hesse C.N."/>
            <person name="Spatafora J.W."/>
            <person name="Henrissat B."/>
            <person name="Hainaut M."/>
            <person name="Grigoriev I.V."/>
            <person name="Hibbett D.S."/>
        </authorList>
    </citation>
    <scope>NUCLEOTIDE SEQUENCE [LARGE SCALE GENOMIC DNA]</scope>
    <source>
        <strain evidence="2 3">TC161</strain>
    </source>
</reference>
<keyword evidence="3" id="KW-1185">Reference proteome</keyword>
<evidence type="ECO:0000313" key="2">
    <source>
        <dbReference type="EMBL" id="KZF25557.1"/>
    </source>
</evidence>
<sequence>MTQLPTPSIINKPQDPPHYPQQAQVSADAHQSPTAESTDSSTNKDHDLCDDHAQAQAHESDEEQDINARCEYQPSPEIEQQVHSQDDRTRSHDNFSLDDLSDFEITHNSEADHPSPDTEQQNPSSQDGTDGARDFALEPTEVQSDPQHLTPIWTPRQPRQEQPTLLANTPVYPTPAFCLTPPIFPTPLVLPTPSSASSDGFPYVPSPVSGPCLIGLEMTPSRAPRSNQIEWHAQDDQQMQMQLQLYRPPSSPVVPHWWSLDYTALSNMRNEPVDYAASELDSHSQLQLEFDLLEPEQAEQAEQVEQVENNNEDEDEHTKGEVEHAEDSHSPLLLEFDFHELEPEQVSNDEHDDGAERGEKSESGSIAESESVSESDAESVPASHSVVDNAAAAATMMQNNIGALVLIGLIAILLL</sequence>
<feature type="region of interest" description="Disordered" evidence="1">
    <location>
        <begin position="1"/>
        <end position="160"/>
    </location>
</feature>
<dbReference type="Proteomes" id="UP000076632">
    <property type="component" value="Unassembled WGS sequence"/>
</dbReference>
<feature type="compositionally biased region" description="Low complexity" evidence="1">
    <location>
        <begin position="300"/>
        <end position="309"/>
    </location>
</feature>
<evidence type="ECO:0000256" key="1">
    <source>
        <dbReference type="SAM" id="MobiDB-lite"/>
    </source>
</evidence>
<accession>A0A161TH41</accession>
<feature type="compositionally biased region" description="Polar residues" evidence="1">
    <location>
        <begin position="117"/>
        <end position="128"/>
    </location>
</feature>
<feature type="compositionally biased region" description="Basic and acidic residues" evidence="1">
    <location>
        <begin position="104"/>
        <end position="116"/>
    </location>
</feature>
<feature type="compositionally biased region" description="Basic and acidic residues" evidence="1">
    <location>
        <begin position="42"/>
        <end position="53"/>
    </location>
</feature>
<evidence type="ECO:0000313" key="3">
    <source>
        <dbReference type="Proteomes" id="UP000076632"/>
    </source>
</evidence>
<feature type="region of interest" description="Disordered" evidence="1">
    <location>
        <begin position="298"/>
        <end position="328"/>
    </location>
</feature>
<dbReference type="InParanoid" id="A0A161TH41"/>
<dbReference type="AlphaFoldDB" id="A0A161TH41"/>
<feature type="compositionally biased region" description="Basic and acidic residues" evidence="1">
    <location>
        <begin position="84"/>
        <end position="95"/>
    </location>
</feature>
<feature type="compositionally biased region" description="Polar residues" evidence="1">
    <location>
        <begin position="21"/>
        <end position="41"/>
    </location>
</feature>
<name>A0A161TH41_XYLHT</name>
<protein>
    <submittedName>
        <fullName evidence="2">Uncharacterized protein</fullName>
    </submittedName>
</protein>
<dbReference type="EMBL" id="KV407455">
    <property type="protein sequence ID" value="KZF25557.1"/>
    <property type="molecule type" value="Genomic_DNA"/>
</dbReference>